<keyword evidence="2" id="KW-1003">Cell membrane</keyword>
<dbReference type="InterPro" id="IPR004960">
    <property type="entry name" value="LipA_acyltrans"/>
</dbReference>
<proteinExistence type="predicted"/>
<keyword evidence="4 7" id="KW-0808">Transferase</keyword>
<evidence type="ECO:0000313" key="8">
    <source>
        <dbReference type="Proteomes" id="UP000236724"/>
    </source>
</evidence>
<gene>
    <name evidence="7" type="ORF">MBHS_02220</name>
</gene>
<comment type="subcellular location">
    <subcellularLocation>
        <location evidence="1">Cell inner membrane</location>
    </subcellularLocation>
</comment>
<sequence length="287" mass="33967">MLLLKLLAWLPLPILYRLADIIYIFICYLTPYQKTLILDNLRNAFPEKETAELKRLQKLFYRHIADVLVESIRALRISEAELKRRVVFRNPEVLTPWLESQQSLLFMAAHQCNWEWLLLASCLNLRLPVDAIYKPLRYQPGDALMYALRARFGAKPIAVQDTLMHIMQRRKEQRAFALVADQSPPEQGEKYWTVFLNQETPFAVGADKIARLTRYPVFFVGMKRLKRGYYEVWFELLAEPPYAKTESSVVAPYIAKVQQQIQQAPEDWLWSYKKWKYKKPLYDNTNF</sequence>
<evidence type="ECO:0000256" key="3">
    <source>
        <dbReference type="ARBA" id="ARBA00022519"/>
    </source>
</evidence>
<evidence type="ECO:0000256" key="4">
    <source>
        <dbReference type="ARBA" id="ARBA00022679"/>
    </source>
</evidence>
<dbReference type="Proteomes" id="UP000236724">
    <property type="component" value="Unassembled WGS sequence"/>
</dbReference>
<accession>A0A1H6F8C5</accession>
<name>A0A1H6F8C5_9GAMM</name>
<evidence type="ECO:0000256" key="6">
    <source>
        <dbReference type="ARBA" id="ARBA00023315"/>
    </source>
</evidence>
<dbReference type="RefSeq" id="WP_103920149.1">
    <property type="nucleotide sequence ID" value="NZ_FMSV02000483.1"/>
</dbReference>
<dbReference type="AlphaFoldDB" id="A0A1H6F8C5"/>
<organism evidence="7 8">
    <name type="scientific">Candidatus Venteria ishoeyi</name>
    <dbReference type="NCBI Taxonomy" id="1899563"/>
    <lineage>
        <taxon>Bacteria</taxon>
        <taxon>Pseudomonadati</taxon>
        <taxon>Pseudomonadota</taxon>
        <taxon>Gammaproteobacteria</taxon>
        <taxon>Thiotrichales</taxon>
        <taxon>Thiotrichaceae</taxon>
        <taxon>Venteria</taxon>
    </lineage>
</organism>
<dbReference type="GO" id="GO:0016746">
    <property type="term" value="F:acyltransferase activity"/>
    <property type="evidence" value="ECO:0007669"/>
    <property type="project" value="UniProtKB-KW"/>
</dbReference>
<protein>
    <submittedName>
        <fullName evidence="7">Lipid A biosynthesis lauroyl acyltransferase</fullName>
    </submittedName>
</protein>
<dbReference type="OrthoDB" id="9803456at2"/>
<dbReference type="PANTHER" id="PTHR30606:SF10">
    <property type="entry name" value="PHOSPHATIDYLINOSITOL MANNOSIDE ACYLTRANSFERASE"/>
    <property type="match status" value="1"/>
</dbReference>
<keyword evidence="6 7" id="KW-0012">Acyltransferase</keyword>
<evidence type="ECO:0000256" key="1">
    <source>
        <dbReference type="ARBA" id="ARBA00004533"/>
    </source>
</evidence>
<dbReference type="CDD" id="cd07984">
    <property type="entry name" value="LPLAT_LABLAT-like"/>
    <property type="match status" value="1"/>
</dbReference>
<dbReference type="EMBL" id="FMSV02000483">
    <property type="protein sequence ID" value="SEH06362.1"/>
    <property type="molecule type" value="Genomic_DNA"/>
</dbReference>
<dbReference type="GO" id="GO:0005886">
    <property type="term" value="C:plasma membrane"/>
    <property type="evidence" value="ECO:0007669"/>
    <property type="project" value="UniProtKB-SubCell"/>
</dbReference>
<reference evidence="7 8" key="1">
    <citation type="submission" date="2016-10" db="EMBL/GenBank/DDBJ databases">
        <authorList>
            <person name="de Groot N.N."/>
        </authorList>
    </citation>
    <scope>NUCLEOTIDE SEQUENCE [LARGE SCALE GENOMIC DNA]</scope>
    <source>
        <strain evidence="7">MBHS1</strain>
    </source>
</reference>
<dbReference type="Pfam" id="PF03279">
    <property type="entry name" value="Lip_A_acyltrans"/>
    <property type="match status" value="1"/>
</dbReference>
<dbReference type="GO" id="GO:0009247">
    <property type="term" value="P:glycolipid biosynthetic process"/>
    <property type="evidence" value="ECO:0007669"/>
    <property type="project" value="UniProtKB-ARBA"/>
</dbReference>
<keyword evidence="8" id="KW-1185">Reference proteome</keyword>
<keyword evidence="5" id="KW-0472">Membrane</keyword>
<evidence type="ECO:0000256" key="5">
    <source>
        <dbReference type="ARBA" id="ARBA00023136"/>
    </source>
</evidence>
<keyword evidence="3" id="KW-0997">Cell inner membrane</keyword>
<evidence type="ECO:0000256" key="2">
    <source>
        <dbReference type="ARBA" id="ARBA00022475"/>
    </source>
</evidence>
<evidence type="ECO:0000313" key="7">
    <source>
        <dbReference type="EMBL" id="SEH06362.1"/>
    </source>
</evidence>
<dbReference type="PANTHER" id="PTHR30606">
    <property type="entry name" value="LIPID A BIOSYNTHESIS LAUROYL ACYLTRANSFERASE"/>
    <property type="match status" value="1"/>
</dbReference>